<dbReference type="EMBL" id="CM037160">
    <property type="protein sequence ID" value="KAH7839402.1"/>
    <property type="molecule type" value="Genomic_DNA"/>
</dbReference>
<gene>
    <name evidence="1" type="ORF">Vadar_003694</name>
</gene>
<name>A0ACB7XFP7_9ERIC</name>
<organism evidence="1 2">
    <name type="scientific">Vaccinium darrowii</name>
    <dbReference type="NCBI Taxonomy" id="229202"/>
    <lineage>
        <taxon>Eukaryota</taxon>
        <taxon>Viridiplantae</taxon>
        <taxon>Streptophyta</taxon>
        <taxon>Embryophyta</taxon>
        <taxon>Tracheophyta</taxon>
        <taxon>Spermatophyta</taxon>
        <taxon>Magnoliopsida</taxon>
        <taxon>eudicotyledons</taxon>
        <taxon>Gunneridae</taxon>
        <taxon>Pentapetalae</taxon>
        <taxon>asterids</taxon>
        <taxon>Ericales</taxon>
        <taxon>Ericaceae</taxon>
        <taxon>Vaccinioideae</taxon>
        <taxon>Vaccinieae</taxon>
        <taxon>Vaccinium</taxon>
    </lineage>
</organism>
<dbReference type="Proteomes" id="UP000828048">
    <property type="component" value="Chromosome 10"/>
</dbReference>
<keyword evidence="2" id="KW-1185">Reference proteome</keyword>
<evidence type="ECO:0000313" key="1">
    <source>
        <dbReference type="EMBL" id="KAH7839402.1"/>
    </source>
</evidence>
<accession>A0ACB7XFP7</accession>
<protein>
    <submittedName>
        <fullName evidence="1">Uncharacterized protein</fullName>
    </submittedName>
</protein>
<proteinExistence type="predicted"/>
<evidence type="ECO:0000313" key="2">
    <source>
        <dbReference type="Proteomes" id="UP000828048"/>
    </source>
</evidence>
<comment type="caution">
    <text evidence="1">The sequence shown here is derived from an EMBL/GenBank/DDBJ whole genome shotgun (WGS) entry which is preliminary data.</text>
</comment>
<reference evidence="1 2" key="1">
    <citation type="journal article" date="2021" name="Hortic Res">
        <title>High-quality reference genome and annotation aids understanding of berry development for evergreen blueberry (Vaccinium darrowii).</title>
        <authorList>
            <person name="Yu J."/>
            <person name="Hulse-Kemp A.M."/>
            <person name="Babiker E."/>
            <person name="Staton M."/>
        </authorList>
    </citation>
    <scope>NUCLEOTIDE SEQUENCE [LARGE SCALE GENOMIC DNA]</scope>
    <source>
        <strain evidence="2">cv. NJ 8807/NJ 8810</strain>
        <tissue evidence="1">Young leaf</tissue>
    </source>
</reference>
<sequence length="171" mass="19110">MKLLKHTPPALLLRFQTEGETKTTKEPSQPPSTYVLHHRRPAKTPYRLPPLAATKACSNPTEPRRDPNAIATTKVTDAPEIHSNGFHVKLDITEWQIGFVLPTVLPSCDINLFQRLACCHSESNSDTYCWNPYIVLPFRTNVSEGSPINSFKPYVFSSSSIFIAFSSPPSL</sequence>